<evidence type="ECO:0000256" key="1">
    <source>
        <dbReference type="ARBA" id="ARBA00004127"/>
    </source>
</evidence>
<dbReference type="InterPro" id="IPR007369">
    <property type="entry name" value="Peptidase_A22B_SPP"/>
</dbReference>
<feature type="compositionally biased region" description="Polar residues" evidence="7">
    <location>
        <begin position="865"/>
        <end position="874"/>
    </location>
</feature>
<feature type="region of interest" description="Disordered" evidence="7">
    <location>
        <begin position="335"/>
        <end position="361"/>
    </location>
</feature>
<feature type="transmembrane region" description="Helical" evidence="8">
    <location>
        <begin position="668"/>
        <end position="687"/>
    </location>
</feature>
<evidence type="ECO:0000256" key="3">
    <source>
        <dbReference type="ARBA" id="ARBA00022692"/>
    </source>
</evidence>
<feature type="transmembrane region" description="Helical" evidence="8">
    <location>
        <begin position="393"/>
        <end position="416"/>
    </location>
</feature>
<feature type="transmembrane region" description="Helical" evidence="8">
    <location>
        <begin position="285"/>
        <end position="305"/>
    </location>
</feature>
<dbReference type="OrthoDB" id="29661at2759"/>
<feature type="transmembrane region" description="Helical" evidence="8">
    <location>
        <begin position="366"/>
        <end position="387"/>
    </location>
</feature>
<feature type="region of interest" description="Disordered" evidence="7">
    <location>
        <begin position="541"/>
        <end position="567"/>
    </location>
</feature>
<proteinExistence type="inferred from homology"/>
<feature type="transmembrane region" description="Helical" evidence="8">
    <location>
        <begin position="493"/>
        <end position="511"/>
    </location>
</feature>
<feature type="compositionally biased region" description="Basic and acidic residues" evidence="7">
    <location>
        <begin position="875"/>
        <end position="901"/>
    </location>
</feature>
<feature type="transmembrane region" description="Helical" evidence="8">
    <location>
        <begin position="796"/>
        <end position="819"/>
    </location>
</feature>
<comment type="similarity">
    <text evidence="2">Belongs to the peptidase A22B family.</text>
</comment>
<dbReference type="SMART" id="SM00730">
    <property type="entry name" value="PSN"/>
    <property type="match status" value="1"/>
</dbReference>
<dbReference type="GO" id="GO:0098553">
    <property type="term" value="C:lumenal side of endoplasmic reticulum membrane"/>
    <property type="evidence" value="ECO:0007669"/>
    <property type="project" value="TreeGrafter"/>
</dbReference>
<dbReference type="InterPro" id="IPR006639">
    <property type="entry name" value="Preselin/SPP"/>
</dbReference>
<keyword evidence="5 8" id="KW-1133">Transmembrane helix</keyword>
<feature type="compositionally biased region" description="Low complexity" evidence="7">
    <location>
        <begin position="335"/>
        <end position="345"/>
    </location>
</feature>
<feature type="transmembrane region" description="Helical" evidence="8">
    <location>
        <begin position="694"/>
        <end position="716"/>
    </location>
</feature>
<name>A0A7R8WMA3_9CRUS</name>
<evidence type="ECO:0000256" key="8">
    <source>
        <dbReference type="SAM" id="Phobius"/>
    </source>
</evidence>
<feature type="transmembrane region" description="Helical" evidence="8">
    <location>
        <begin position="825"/>
        <end position="843"/>
    </location>
</feature>
<feature type="transmembrane region" description="Helical" evidence="8">
    <location>
        <begin position="599"/>
        <end position="622"/>
    </location>
</feature>
<feature type="compositionally biased region" description="Low complexity" evidence="7">
    <location>
        <begin position="541"/>
        <end position="551"/>
    </location>
</feature>
<sequence>TAKDDVFGTLGNQTKARPSNISQEVTKASLIHIALQAQSSQNVPPMEHSSHPLPDNENDEVPAPPPDLFDFGNADFGEVEPEASRSAPDPHWELTRNSSSSGDEAESAKFAFGQLCSKRAEGGIAEDICVTYFPDLYELSHETCAEAPDSEWMELALLAGFDYTGCTRLPQAVPRTRKIRDPKDREVEEFIVDDESKPVAGKIVSLLFVGDCPIETRVDNVLAVDGKGVLLLSRNNTVPELSVPETKFKIPVLAIGANTYQRTEALPPGTKFRPFTSTRFEFQPGLVLIWVLSLFTIAVGAYWSGTTRYRLYHQRQEGMDSQVVNILSSRTSQHRSSLSESLTSQDGSTAGQRSGAKHHEEPHMSVPILGVLAIVGAMCGMLVLLYFYMEVLIWIIITMYTLACTSALFHCFNSVMKKAPLCDCMMPCQSNYLKCQVRQVVLFFVCCATTIVWVVYRNEDWAWGLQDFLGALPPGTKFRPFTSTRFEFQPGLVLIWVLSLFTIAVGAYWSGTTRYRLYHQRQGGMDSQVVNILSSRTSQHRSSLSESLTSQDGSTAGQRSGAKHHEEPHMSVPILGVLAIVGAMCGMLVLLYFYMEVLIWIIITMYTLACTSALFHCFNSLMKKAPFCDCMMPCQSNYLKCQVRQVVLFFVCCATTIVWVVYRNEDWAWGLQDFLGVCFCINMLRLLRLSSVRIIAFFLCLLLIYDVFFVFITPYFTGNGRSIMVEVAVGGSDNVIEGRPAEQLPLLLKVPSFTPNPCRESGHYNMLGLGDILIPGLIPAYGFAFDLQKNTPGRCFYFVLTMCAYAVGLLVTFGALFAMSEAQPALLYLVPFTLASILIGAAFRGEFSSIWTGDAWTEEGDPLSSPGTVASPSSKEGRSTPRRQEEGLSADEESRGDGQVS</sequence>
<feature type="region of interest" description="Disordered" evidence="7">
    <location>
        <begin position="36"/>
        <end position="105"/>
    </location>
</feature>
<evidence type="ECO:0000313" key="9">
    <source>
        <dbReference type="EMBL" id="CAD7231627.1"/>
    </source>
</evidence>
<evidence type="ECO:0000256" key="5">
    <source>
        <dbReference type="ARBA" id="ARBA00022989"/>
    </source>
</evidence>
<protein>
    <submittedName>
        <fullName evidence="9">Uncharacterized protein</fullName>
    </submittedName>
</protein>
<keyword evidence="4" id="KW-0378">Hydrolase</keyword>
<feature type="compositionally biased region" description="Polar residues" evidence="7">
    <location>
        <begin position="10"/>
        <end position="22"/>
    </location>
</feature>
<feature type="region of interest" description="Disordered" evidence="7">
    <location>
        <begin position="1"/>
        <end position="22"/>
    </location>
</feature>
<dbReference type="PANTHER" id="PTHR12174:SF103">
    <property type="entry name" value="INTRAMEMBRANE PROTEASE (IMPAS) FAMILY"/>
    <property type="match status" value="1"/>
</dbReference>
<feature type="region of interest" description="Disordered" evidence="7">
    <location>
        <begin position="858"/>
        <end position="901"/>
    </location>
</feature>
<dbReference type="GO" id="GO:0030660">
    <property type="term" value="C:Golgi-associated vesicle membrane"/>
    <property type="evidence" value="ECO:0007669"/>
    <property type="project" value="TreeGrafter"/>
</dbReference>
<keyword evidence="3 8" id="KW-0812">Transmembrane</keyword>
<evidence type="ECO:0000256" key="2">
    <source>
        <dbReference type="ARBA" id="ARBA00006859"/>
    </source>
</evidence>
<feature type="transmembrane region" description="Helical" evidence="8">
    <location>
        <begin position="437"/>
        <end position="456"/>
    </location>
</feature>
<evidence type="ECO:0000256" key="6">
    <source>
        <dbReference type="ARBA" id="ARBA00023136"/>
    </source>
</evidence>
<dbReference type="AlphaFoldDB" id="A0A7R8WMA3"/>
<dbReference type="GO" id="GO:0098554">
    <property type="term" value="C:cytoplasmic side of endoplasmic reticulum membrane"/>
    <property type="evidence" value="ECO:0007669"/>
    <property type="project" value="TreeGrafter"/>
</dbReference>
<comment type="subcellular location">
    <subcellularLocation>
        <location evidence="1">Endomembrane system</location>
        <topology evidence="1">Multi-pass membrane protein</topology>
    </subcellularLocation>
</comment>
<reference evidence="9" key="1">
    <citation type="submission" date="2020-11" db="EMBL/GenBank/DDBJ databases">
        <authorList>
            <person name="Tran Van P."/>
        </authorList>
    </citation>
    <scope>NUCLEOTIDE SEQUENCE</scope>
</reference>
<feature type="transmembrane region" description="Helical" evidence="8">
    <location>
        <begin position="764"/>
        <end position="784"/>
    </location>
</feature>
<accession>A0A7R8WMA3</accession>
<dbReference type="EMBL" id="OB663709">
    <property type="protein sequence ID" value="CAD7231627.1"/>
    <property type="molecule type" value="Genomic_DNA"/>
</dbReference>
<dbReference type="GO" id="GO:0033619">
    <property type="term" value="P:membrane protein proteolysis"/>
    <property type="evidence" value="ECO:0007669"/>
    <property type="project" value="TreeGrafter"/>
</dbReference>
<dbReference type="GO" id="GO:0042500">
    <property type="term" value="F:aspartic endopeptidase activity, intramembrane cleaving"/>
    <property type="evidence" value="ECO:0007669"/>
    <property type="project" value="InterPro"/>
</dbReference>
<feature type="transmembrane region" description="Helical" evidence="8">
    <location>
        <begin position="572"/>
        <end position="593"/>
    </location>
</feature>
<dbReference type="Pfam" id="PF04258">
    <property type="entry name" value="Peptidase_A22B"/>
    <property type="match status" value="2"/>
</dbReference>
<gene>
    <name evidence="9" type="ORF">CTOB1V02_LOCUS9474</name>
</gene>
<evidence type="ECO:0000256" key="4">
    <source>
        <dbReference type="ARBA" id="ARBA00022801"/>
    </source>
</evidence>
<keyword evidence="6 8" id="KW-0472">Membrane</keyword>
<dbReference type="GO" id="GO:0005765">
    <property type="term" value="C:lysosomal membrane"/>
    <property type="evidence" value="ECO:0007669"/>
    <property type="project" value="TreeGrafter"/>
</dbReference>
<dbReference type="PANTHER" id="PTHR12174">
    <property type="entry name" value="SIGNAL PEPTIDE PEPTIDASE"/>
    <property type="match status" value="1"/>
</dbReference>
<evidence type="ECO:0000256" key="7">
    <source>
        <dbReference type="SAM" id="MobiDB-lite"/>
    </source>
</evidence>
<feature type="non-terminal residue" evidence="9">
    <location>
        <position position="1"/>
    </location>
</feature>
<organism evidence="9">
    <name type="scientific">Cyprideis torosa</name>
    <dbReference type="NCBI Taxonomy" id="163714"/>
    <lineage>
        <taxon>Eukaryota</taxon>
        <taxon>Metazoa</taxon>
        <taxon>Ecdysozoa</taxon>
        <taxon>Arthropoda</taxon>
        <taxon>Crustacea</taxon>
        <taxon>Oligostraca</taxon>
        <taxon>Ostracoda</taxon>
        <taxon>Podocopa</taxon>
        <taxon>Podocopida</taxon>
        <taxon>Cytherocopina</taxon>
        <taxon>Cytheroidea</taxon>
        <taxon>Cytherideidae</taxon>
        <taxon>Cyprideis</taxon>
    </lineage>
</organism>
<feature type="transmembrane region" description="Helical" evidence="8">
    <location>
        <begin position="643"/>
        <end position="662"/>
    </location>
</feature>